<name>A0A8J7WQ50_9ACTN</name>
<keyword evidence="3" id="KW-1003">Cell membrane</keyword>
<dbReference type="PROSITE" id="PS50850">
    <property type="entry name" value="MFS"/>
    <property type="match status" value="1"/>
</dbReference>
<dbReference type="SUPFAM" id="SSF103473">
    <property type="entry name" value="MFS general substrate transporter"/>
    <property type="match status" value="1"/>
</dbReference>
<keyword evidence="2" id="KW-0813">Transport</keyword>
<evidence type="ECO:0000256" key="6">
    <source>
        <dbReference type="ARBA" id="ARBA00023136"/>
    </source>
</evidence>
<dbReference type="InterPro" id="IPR036259">
    <property type="entry name" value="MFS_trans_sf"/>
</dbReference>
<comment type="subcellular location">
    <subcellularLocation>
        <location evidence="1">Cell membrane</location>
        <topology evidence="1">Multi-pass membrane protein</topology>
    </subcellularLocation>
</comment>
<feature type="transmembrane region" description="Helical" evidence="7">
    <location>
        <begin position="415"/>
        <end position="440"/>
    </location>
</feature>
<evidence type="ECO:0000256" key="2">
    <source>
        <dbReference type="ARBA" id="ARBA00022448"/>
    </source>
</evidence>
<accession>A0A8J7WQ50</accession>
<dbReference type="Pfam" id="PF07690">
    <property type="entry name" value="MFS_1"/>
    <property type="match status" value="1"/>
</dbReference>
<keyword evidence="10" id="KW-1185">Reference proteome</keyword>
<feature type="transmembrane region" description="Helical" evidence="7">
    <location>
        <begin position="343"/>
        <end position="360"/>
    </location>
</feature>
<dbReference type="PRINTS" id="PR01036">
    <property type="entry name" value="TCRTETB"/>
</dbReference>
<evidence type="ECO:0000259" key="8">
    <source>
        <dbReference type="PROSITE" id="PS50850"/>
    </source>
</evidence>
<feature type="transmembrane region" description="Helical" evidence="7">
    <location>
        <begin position="372"/>
        <end position="394"/>
    </location>
</feature>
<dbReference type="AlphaFoldDB" id="A0A8J7WQ50"/>
<dbReference type="InterPro" id="IPR005829">
    <property type="entry name" value="Sugar_transporter_CS"/>
</dbReference>
<evidence type="ECO:0000256" key="1">
    <source>
        <dbReference type="ARBA" id="ARBA00004651"/>
    </source>
</evidence>
<dbReference type="CDD" id="cd17321">
    <property type="entry name" value="MFS_MMR_MDR_like"/>
    <property type="match status" value="1"/>
</dbReference>
<feature type="transmembrane region" description="Helical" evidence="7">
    <location>
        <begin position="176"/>
        <end position="197"/>
    </location>
</feature>
<organism evidence="9 10">
    <name type="scientific">Actinocrinis puniceicyclus</name>
    <dbReference type="NCBI Taxonomy" id="977794"/>
    <lineage>
        <taxon>Bacteria</taxon>
        <taxon>Bacillati</taxon>
        <taxon>Actinomycetota</taxon>
        <taxon>Actinomycetes</taxon>
        <taxon>Catenulisporales</taxon>
        <taxon>Actinospicaceae</taxon>
        <taxon>Actinocrinis</taxon>
    </lineage>
</organism>
<feature type="transmembrane region" description="Helical" evidence="7">
    <location>
        <begin position="279"/>
        <end position="302"/>
    </location>
</feature>
<feature type="domain" description="Major facilitator superfamily (MFS) profile" evidence="8">
    <location>
        <begin position="24"/>
        <end position="470"/>
    </location>
</feature>
<evidence type="ECO:0000256" key="5">
    <source>
        <dbReference type="ARBA" id="ARBA00022989"/>
    </source>
</evidence>
<dbReference type="InterPro" id="IPR020846">
    <property type="entry name" value="MFS_dom"/>
</dbReference>
<dbReference type="PANTHER" id="PTHR42718:SF46">
    <property type="entry name" value="BLR6921 PROTEIN"/>
    <property type="match status" value="1"/>
</dbReference>
<feature type="transmembrane region" description="Helical" evidence="7">
    <location>
        <begin position="119"/>
        <end position="137"/>
    </location>
</feature>
<protein>
    <submittedName>
        <fullName evidence="9">MFS transporter</fullName>
    </submittedName>
</protein>
<evidence type="ECO:0000313" key="10">
    <source>
        <dbReference type="Proteomes" id="UP000677913"/>
    </source>
</evidence>
<feature type="transmembrane region" description="Helical" evidence="7">
    <location>
        <begin position="314"/>
        <end position="331"/>
    </location>
</feature>
<evidence type="ECO:0000256" key="7">
    <source>
        <dbReference type="SAM" id="Phobius"/>
    </source>
</evidence>
<dbReference type="GO" id="GO:0005886">
    <property type="term" value="C:plasma membrane"/>
    <property type="evidence" value="ECO:0007669"/>
    <property type="project" value="UniProtKB-SubCell"/>
</dbReference>
<keyword evidence="4 7" id="KW-0812">Transmembrane</keyword>
<feature type="transmembrane region" description="Helical" evidence="7">
    <location>
        <begin position="90"/>
        <end position="107"/>
    </location>
</feature>
<comment type="caution">
    <text evidence="9">The sequence shown here is derived from an EMBL/GenBank/DDBJ whole genome shotgun (WGS) entry which is preliminary data.</text>
</comment>
<feature type="transmembrane region" description="Helical" evidence="7">
    <location>
        <begin position="241"/>
        <end position="258"/>
    </location>
</feature>
<dbReference type="GO" id="GO:0022857">
    <property type="term" value="F:transmembrane transporter activity"/>
    <property type="evidence" value="ECO:0007669"/>
    <property type="project" value="InterPro"/>
</dbReference>
<feature type="transmembrane region" description="Helical" evidence="7">
    <location>
        <begin position="446"/>
        <end position="466"/>
    </location>
</feature>
<dbReference type="Proteomes" id="UP000677913">
    <property type="component" value="Unassembled WGS sequence"/>
</dbReference>
<sequence>MSQIAASEHARRTEPSEPPPRWPVLVLLSLAQFMVVLDVSVVNIALPSIGASLKLGPDALPWVITAYTVTFGGLMILGGRVADGLGRRNAFQLGLAIFTLASLGAGLATRADALLGSRVAQGLGAALLSPAALSILTTEFTGRARTRALGVWAVIGAAGAAIGVVVGGALTSGPGWAWAFFINIPVGVLVFAAALGVVPNRPRIPGTGLDLPGAVSGTAAVALLIYGLVRAGDKGWVSPDALAPIGIALVLAVVFALVERSARSALVPPALIRRPPLPGAVGLMAFATAALLGTYFLTSVYLQRAEHYSPVRTGLVFLPVAFATALGAHLASGHLGKAGPRHVALGGLLAATAGLGLMSWKGVGGGVWSTLMPGFLIAAVGIGATFVTATATGLSSVDHRHAGVASGVFNTGHEVGGSLGIAVISSLAATSIAATAGTAATTGYKHAYMAAAIGMAVLAVAVIALLPDKPLDMGDSPMPMH</sequence>
<gene>
    <name evidence="9" type="ORF">KGA66_20520</name>
</gene>
<feature type="transmembrane region" description="Helical" evidence="7">
    <location>
        <begin position="21"/>
        <end position="47"/>
    </location>
</feature>
<dbReference type="EMBL" id="JAGSXH010000084">
    <property type="protein sequence ID" value="MBS2965448.1"/>
    <property type="molecule type" value="Genomic_DNA"/>
</dbReference>
<keyword evidence="5 7" id="KW-1133">Transmembrane helix</keyword>
<keyword evidence="6 7" id="KW-0472">Membrane</keyword>
<dbReference type="Gene3D" id="1.20.1250.20">
    <property type="entry name" value="MFS general substrate transporter like domains"/>
    <property type="match status" value="1"/>
</dbReference>
<feature type="transmembrane region" description="Helical" evidence="7">
    <location>
        <begin position="59"/>
        <end position="78"/>
    </location>
</feature>
<dbReference type="InterPro" id="IPR011701">
    <property type="entry name" value="MFS"/>
</dbReference>
<dbReference type="PROSITE" id="PS00216">
    <property type="entry name" value="SUGAR_TRANSPORT_1"/>
    <property type="match status" value="1"/>
</dbReference>
<evidence type="ECO:0000256" key="4">
    <source>
        <dbReference type="ARBA" id="ARBA00022692"/>
    </source>
</evidence>
<reference evidence="9" key="1">
    <citation type="submission" date="2021-04" db="EMBL/GenBank/DDBJ databases">
        <title>Genome based classification of Actinospica acidithermotolerans sp. nov., an actinobacterium isolated from an Indonesian hot spring.</title>
        <authorList>
            <person name="Kusuma A.B."/>
            <person name="Putra K.E."/>
            <person name="Nafisah S."/>
            <person name="Loh J."/>
            <person name="Nouioui I."/>
            <person name="Goodfellow M."/>
        </authorList>
    </citation>
    <scope>NUCLEOTIDE SEQUENCE</scope>
    <source>
        <strain evidence="9">DSM 45618</strain>
    </source>
</reference>
<evidence type="ECO:0000256" key="3">
    <source>
        <dbReference type="ARBA" id="ARBA00022475"/>
    </source>
</evidence>
<dbReference type="Gene3D" id="1.20.1720.10">
    <property type="entry name" value="Multidrug resistance protein D"/>
    <property type="match status" value="1"/>
</dbReference>
<dbReference type="RefSeq" id="WP_211469806.1">
    <property type="nucleotide sequence ID" value="NZ_JAGSXH010000084.1"/>
</dbReference>
<feature type="transmembrane region" description="Helical" evidence="7">
    <location>
        <begin position="149"/>
        <end position="170"/>
    </location>
</feature>
<dbReference type="PANTHER" id="PTHR42718">
    <property type="entry name" value="MAJOR FACILITATOR SUPERFAMILY MULTIDRUG TRANSPORTER MFSC"/>
    <property type="match status" value="1"/>
</dbReference>
<feature type="transmembrane region" description="Helical" evidence="7">
    <location>
        <begin position="209"/>
        <end position="229"/>
    </location>
</feature>
<proteinExistence type="predicted"/>
<evidence type="ECO:0000313" key="9">
    <source>
        <dbReference type="EMBL" id="MBS2965448.1"/>
    </source>
</evidence>